<evidence type="ECO:0000256" key="1">
    <source>
        <dbReference type="ARBA" id="ARBA00001946"/>
    </source>
</evidence>
<dbReference type="KEGG" id="ipo:Ilyop_1893"/>
<dbReference type="Pfam" id="PF00293">
    <property type="entry name" value="NUDIX"/>
    <property type="match status" value="1"/>
</dbReference>
<evidence type="ECO:0000256" key="2">
    <source>
        <dbReference type="ARBA" id="ARBA00022801"/>
    </source>
</evidence>
<keyword evidence="2 3" id="KW-0378">Hydrolase</keyword>
<evidence type="ECO:0000259" key="4">
    <source>
        <dbReference type="PROSITE" id="PS51462"/>
    </source>
</evidence>
<proteinExistence type="inferred from homology"/>
<feature type="domain" description="Nudix hydrolase" evidence="4">
    <location>
        <begin position="27"/>
        <end position="164"/>
    </location>
</feature>
<dbReference type="STRING" id="572544.Ilyop_1893"/>
<dbReference type="SUPFAM" id="SSF55811">
    <property type="entry name" value="Nudix"/>
    <property type="match status" value="1"/>
</dbReference>
<evidence type="ECO:0000313" key="5">
    <source>
        <dbReference type="EMBL" id="ADO83664.1"/>
    </source>
</evidence>
<dbReference type="PRINTS" id="PR00502">
    <property type="entry name" value="NUDIXFAMILY"/>
</dbReference>
<gene>
    <name evidence="5" type="ordered locus">Ilyop_1893</name>
</gene>
<sequence>MKISDLRFLRIKIEKHPTTDIDLEYIQKPNAIAVFILNESMDKTLLVKQYRPGVKGDLYEIPAGIIEDGETAESTLKREIREETGYTENDFELLYIPKKPMILSPGYTTESLYMYIVKIHDDEKVPLELDLDEGEHLTCHWFDIDEVENITTDMKTIFAKQLYENLKYKKKIGSF</sequence>
<dbReference type="eggNOG" id="COG0494">
    <property type="taxonomic scope" value="Bacteria"/>
</dbReference>
<dbReference type="AlphaFoldDB" id="E3HAD4"/>
<dbReference type="InterPro" id="IPR015797">
    <property type="entry name" value="NUDIX_hydrolase-like_dom_sf"/>
</dbReference>
<protein>
    <submittedName>
        <fullName evidence="5">NUDIX hydrolase</fullName>
    </submittedName>
</protein>
<dbReference type="CDD" id="cd03424">
    <property type="entry name" value="NUDIX_ADPRase_Nudt5_UGPPase_Nudt14"/>
    <property type="match status" value="1"/>
</dbReference>
<dbReference type="InterPro" id="IPR000086">
    <property type="entry name" value="NUDIX_hydrolase_dom"/>
</dbReference>
<dbReference type="InterPro" id="IPR020084">
    <property type="entry name" value="NUDIX_hydrolase_CS"/>
</dbReference>
<comment type="cofactor">
    <cofactor evidence="1">
        <name>Mg(2+)</name>
        <dbReference type="ChEBI" id="CHEBI:18420"/>
    </cofactor>
</comment>
<evidence type="ECO:0000256" key="3">
    <source>
        <dbReference type="RuleBase" id="RU003476"/>
    </source>
</evidence>
<dbReference type="GO" id="GO:0005829">
    <property type="term" value="C:cytosol"/>
    <property type="evidence" value="ECO:0007669"/>
    <property type="project" value="TreeGrafter"/>
</dbReference>
<accession>E3HAD4</accession>
<dbReference type="PROSITE" id="PS00893">
    <property type="entry name" value="NUDIX_BOX"/>
    <property type="match status" value="1"/>
</dbReference>
<dbReference type="PROSITE" id="PS51462">
    <property type="entry name" value="NUDIX"/>
    <property type="match status" value="1"/>
</dbReference>
<dbReference type="GO" id="GO:0019693">
    <property type="term" value="P:ribose phosphate metabolic process"/>
    <property type="evidence" value="ECO:0007669"/>
    <property type="project" value="TreeGrafter"/>
</dbReference>
<reference evidence="5 6" key="1">
    <citation type="journal article" date="2010" name="Stand. Genomic Sci.">
        <title>Complete genome sequence of Ilyobacter polytropus type strain (CuHbu1).</title>
        <authorList>
            <person name="Sikorski J."/>
            <person name="Chertkov O."/>
            <person name="Lapidus A."/>
            <person name="Nolan M."/>
            <person name="Lucas S."/>
            <person name="Del Rio T.G."/>
            <person name="Tice H."/>
            <person name="Cheng J.F."/>
            <person name="Tapia R."/>
            <person name="Han C."/>
            <person name="Goodwin L."/>
            <person name="Pitluck S."/>
            <person name="Liolios K."/>
            <person name="Ivanova N."/>
            <person name="Mavromatis K."/>
            <person name="Mikhailova N."/>
            <person name="Pati A."/>
            <person name="Chen A."/>
            <person name="Palaniappan K."/>
            <person name="Land M."/>
            <person name="Hauser L."/>
            <person name="Chang Y.J."/>
            <person name="Jeffries C.D."/>
            <person name="Brambilla E."/>
            <person name="Yasawong M."/>
            <person name="Rohde M."/>
            <person name="Pukall R."/>
            <person name="Spring S."/>
            <person name="Goker M."/>
            <person name="Woyke T."/>
            <person name="Bristow J."/>
            <person name="Eisen J.A."/>
            <person name="Markowitz V."/>
            <person name="Hugenholtz P."/>
            <person name="Kyrpides N.C."/>
            <person name="Klenk H.P."/>
        </authorList>
    </citation>
    <scope>NUCLEOTIDE SEQUENCE [LARGE SCALE GENOMIC DNA]</scope>
    <source>
        <strain evidence="6">ATCC 51220 / DSM 2926 / LMG 16218 / CuHBu1</strain>
    </source>
</reference>
<evidence type="ECO:0000313" key="6">
    <source>
        <dbReference type="Proteomes" id="UP000006875"/>
    </source>
</evidence>
<dbReference type="HOGENOM" id="CLU_062658_5_2_0"/>
<dbReference type="Gene3D" id="3.90.79.10">
    <property type="entry name" value="Nucleoside Triphosphate Pyrophosphohydrolase"/>
    <property type="match status" value="1"/>
</dbReference>
<keyword evidence="6" id="KW-1185">Reference proteome</keyword>
<dbReference type="InterPro" id="IPR020476">
    <property type="entry name" value="Nudix_hydrolase"/>
</dbReference>
<dbReference type="RefSeq" id="WP_013388326.1">
    <property type="nucleotide sequence ID" value="NC_014632.1"/>
</dbReference>
<organism evidence="5 6">
    <name type="scientific">Ilyobacter polytropus (strain ATCC 51220 / DSM 2926 / LMG 16218 / CuHBu1)</name>
    <dbReference type="NCBI Taxonomy" id="572544"/>
    <lineage>
        <taxon>Bacteria</taxon>
        <taxon>Fusobacteriati</taxon>
        <taxon>Fusobacteriota</taxon>
        <taxon>Fusobacteriia</taxon>
        <taxon>Fusobacteriales</taxon>
        <taxon>Fusobacteriaceae</taxon>
        <taxon>Ilyobacter</taxon>
    </lineage>
</organism>
<comment type="similarity">
    <text evidence="3">Belongs to the Nudix hydrolase family.</text>
</comment>
<dbReference type="GO" id="GO:0016462">
    <property type="term" value="F:pyrophosphatase activity"/>
    <property type="evidence" value="ECO:0007669"/>
    <property type="project" value="UniProtKB-ARBA"/>
</dbReference>
<dbReference type="PANTHER" id="PTHR11839">
    <property type="entry name" value="UDP/ADP-SUGAR PYROPHOSPHATASE"/>
    <property type="match status" value="1"/>
</dbReference>
<dbReference type="OrthoDB" id="9806150at2"/>
<dbReference type="GO" id="GO:0006753">
    <property type="term" value="P:nucleoside phosphate metabolic process"/>
    <property type="evidence" value="ECO:0007669"/>
    <property type="project" value="TreeGrafter"/>
</dbReference>
<dbReference type="Proteomes" id="UP000006875">
    <property type="component" value="Chromosome"/>
</dbReference>
<dbReference type="PANTHER" id="PTHR11839:SF18">
    <property type="entry name" value="NUDIX HYDROLASE DOMAIN-CONTAINING PROTEIN"/>
    <property type="match status" value="1"/>
</dbReference>
<name>E3HAD4_ILYPC</name>
<dbReference type="EMBL" id="CP002281">
    <property type="protein sequence ID" value="ADO83664.1"/>
    <property type="molecule type" value="Genomic_DNA"/>
</dbReference>